<evidence type="ECO:0000256" key="4">
    <source>
        <dbReference type="PROSITE-ProRule" id="PRU00433"/>
    </source>
</evidence>
<reference evidence="6 7" key="1">
    <citation type="submission" date="2019-02" db="EMBL/GenBank/DDBJ databases">
        <title>Deep-cultivation of Planctomycetes and their phenomic and genomic characterization uncovers novel biology.</title>
        <authorList>
            <person name="Wiegand S."/>
            <person name="Jogler M."/>
            <person name="Boedeker C."/>
            <person name="Pinto D."/>
            <person name="Vollmers J."/>
            <person name="Rivas-Marin E."/>
            <person name="Kohn T."/>
            <person name="Peeters S.H."/>
            <person name="Heuer A."/>
            <person name="Rast P."/>
            <person name="Oberbeckmann S."/>
            <person name="Bunk B."/>
            <person name="Jeske O."/>
            <person name="Meyerdierks A."/>
            <person name="Storesund J.E."/>
            <person name="Kallscheuer N."/>
            <person name="Luecker S."/>
            <person name="Lage O.M."/>
            <person name="Pohl T."/>
            <person name="Merkel B.J."/>
            <person name="Hornburger P."/>
            <person name="Mueller R.-W."/>
            <person name="Bruemmer F."/>
            <person name="Labrenz M."/>
            <person name="Spormann A.M."/>
            <person name="Op den Camp H."/>
            <person name="Overmann J."/>
            <person name="Amann R."/>
            <person name="Jetten M.S.M."/>
            <person name="Mascher T."/>
            <person name="Medema M.H."/>
            <person name="Devos D.P."/>
            <person name="Kaster A.-K."/>
            <person name="Ovreas L."/>
            <person name="Rohde M."/>
            <person name="Galperin M.Y."/>
            <person name="Jogler C."/>
        </authorList>
    </citation>
    <scope>NUCLEOTIDE SEQUENCE [LARGE SCALE GENOMIC DNA]</scope>
    <source>
        <strain evidence="6 7">ETA_A8</strain>
    </source>
</reference>
<evidence type="ECO:0000256" key="2">
    <source>
        <dbReference type="ARBA" id="ARBA00022723"/>
    </source>
</evidence>
<organism evidence="6 7">
    <name type="scientific">Anatilimnocola aggregata</name>
    <dbReference type="NCBI Taxonomy" id="2528021"/>
    <lineage>
        <taxon>Bacteria</taxon>
        <taxon>Pseudomonadati</taxon>
        <taxon>Planctomycetota</taxon>
        <taxon>Planctomycetia</taxon>
        <taxon>Pirellulales</taxon>
        <taxon>Pirellulaceae</taxon>
        <taxon>Anatilimnocola</taxon>
    </lineage>
</organism>
<proteinExistence type="predicted"/>
<evidence type="ECO:0000313" key="7">
    <source>
        <dbReference type="Proteomes" id="UP000315017"/>
    </source>
</evidence>
<name>A0A517YDB7_9BACT</name>
<keyword evidence="1 4" id="KW-0349">Heme</keyword>
<accession>A0A517YDB7</accession>
<dbReference type="Pfam" id="PF13442">
    <property type="entry name" value="Cytochrome_CBB3"/>
    <property type="match status" value="2"/>
</dbReference>
<dbReference type="PANTHER" id="PTHR35008">
    <property type="entry name" value="BLL4482 PROTEIN-RELATED"/>
    <property type="match status" value="1"/>
</dbReference>
<dbReference type="KEGG" id="aagg:ETAA8_33270"/>
<dbReference type="GO" id="GO:0046872">
    <property type="term" value="F:metal ion binding"/>
    <property type="evidence" value="ECO:0007669"/>
    <property type="project" value="UniProtKB-KW"/>
</dbReference>
<dbReference type="InterPro" id="IPR036909">
    <property type="entry name" value="Cyt_c-like_dom_sf"/>
</dbReference>
<dbReference type="SUPFAM" id="SSF46626">
    <property type="entry name" value="Cytochrome c"/>
    <property type="match status" value="2"/>
</dbReference>
<dbReference type="InterPro" id="IPR051459">
    <property type="entry name" value="Cytochrome_c-type_DH"/>
</dbReference>
<keyword evidence="3 4" id="KW-0408">Iron</keyword>
<keyword evidence="7" id="KW-1185">Reference proteome</keyword>
<gene>
    <name evidence="6" type="ORF">ETAA8_33270</name>
</gene>
<dbReference type="Proteomes" id="UP000315017">
    <property type="component" value="Chromosome"/>
</dbReference>
<dbReference type="GO" id="GO:0020037">
    <property type="term" value="F:heme binding"/>
    <property type="evidence" value="ECO:0007669"/>
    <property type="project" value="InterPro"/>
</dbReference>
<feature type="domain" description="Cytochrome c" evidence="5">
    <location>
        <begin position="150"/>
        <end position="238"/>
    </location>
</feature>
<dbReference type="InterPro" id="IPR009056">
    <property type="entry name" value="Cyt_c-like_dom"/>
</dbReference>
<evidence type="ECO:0000256" key="3">
    <source>
        <dbReference type="ARBA" id="ARBA00023004"/>
    </source>
</evidence>
<evidence type="ECO:0000313" key="6">
    <source>
        <dbReference type="EMBL" id="QDU28227.1"/>
    </source>
</evidence>
<feature type="domain" description="Cytochrome c" evidence="5">
    <location>
        <begin position="49"/>
        <end position="132"/>
    </location>
</feature>
<dbReference type="Gene3D" id="1.10.760.10">
    <property type="entry name" value="Cytochrome c-like domain"/>
    <property type="match status" value="2"/>
</dbReference>
<dbReference type="PROSITE" id="PS51007">
    <property type="entry name" value="CYTC"/>
    <property type="match status" value="2"/>
</dbReference>
<keyword evidence="2 4" id="KW-0479">Metal-binding</keyword>
<dbReference type="AlphaFoldDB" id="A0A517YDB7"/>
<evidence type="ECO:0000256" key="1">
    <source>
        <dbReference type="ARBA" id="ARBA00022617"/>
    </source>
</evidence>
<dbReference type="GO" id="GO:0009055">
    <property type="term" value="F:electron transfer activity"/>
    <property type="evidence" value="ECO:0007669"/>
    <property type="project" value="InterPro"/>
</dbReference>
<dbReference type="EMBL" id="CP036274">
    <property type="protein sequence ID" value="QDU28227.1"/>
    <property type="molecule type" value="Genomic_DNA"/>
</dbReference>
<sequence length="247" mass="25883">MTSTQTILANKIESLSVFALGALAITLLAAGCGHLPGKPDPALRPIAPNEITDFNVLFERNCAGCHGRDGTLGPAPPLNDRLFLAIVPDAELHRIVSEGRHGTSMPAFVQHRGGPLTEQQVGILAAGLKPKWQGQQLPSNDLPTYAVSAGDPQNGEQVFAQACAVCHGEHGRGGDAGTINDVAFLSLISDQALRRLVITGRPDLGMPDHAGSEGRIAGFQPLSSEQINDVVALLASWRTANSVSPAQ</sequence>
<evidence type="ECO:0000259" key="5">
    <source>
        <dbReference type="PROSITE" id="PS51007"/>
    </source>
</evidence>
<protein>
    <submittedName>
        <fullName evidence="6">Cytochrome c</fullName>
    </submittedName>
</protein>
<dbReference type="PANTHER" id="PTHR35008:SF8">
    <property type="entry name" value="ALCOHOL DEHYDROGENASE CYTOCHROME C SUBUNIT"/>
    <property type="match status" value="1"/>
</dbReference>